<evidence type="ECO:0000256" key="2">
    <source>
        <dbReference type="HAMAP-Rule" id="MF_01074"/>
    </source>
</evidence>
<dbReference type="eggNOG" id="COG1641">
    <property type="taxonomic scope" value="Bacteria"/>
</dbReference>
<reference evidence="3 4" key="1">
    <citation type="journal article" date="2009" name="Environ. Microbiol.">
        <title>Genome sequence of Desulfobacterium autotrophicum HRM2, a marine sulfate reducer oxidizing organic carbon completely to carbon dioxide.</title>
        <authorList>
            <person name="Strittmatter A.W."/>
            <person name="Liesegang H."/>
            <person name="Rabus R."/>
            <person name="Decker I."/>
            <person name="Amann J."/>
            <person name="Andres S."/>
            <person name="Henne A."/>
            <person name="Fricke W.F."/>
            <person name="Martinez-Arias R."/>
            <person name="Bartels D."/>
            <person name="Goesmann A."/>
            <person name="Krause L."/>
            <person name="Puehler A."/>
            <person name="Klenk H.P."/>
            <person name="Richter M."/>
            <person name="Schuler M."/>
            <person name="Gloeckner F.O."/>
            <person name="Meyerdierks A."/>
            <person name="Gottschalk G."/>
            <person name="Amann R."/>
        </authorList>
    </citation>
    <scope>NUCLEOTIDE SEQUENCE [LARGE SCALE GENOMIC DNA]</scope>
    <source>
        <strain evidence="4">ATCC 43914 / DSM 3382 / HRM2</strain>
    </source>
</reference>
<dbReference type="OrthoDB" id="9765625at2"/>
<evidence type="ECO:0000313" key="3">
    <source>
        <dbReference type="EMBL" id="ACN15828.1"/>
    </source>
</evidence>
<dbReference type="Gene3D" id="3.30.70.1380">
    <property type="entry name" value="Transcriptional regulatory protein pf0864 domain like"/>
    <property type="match status" value="1"/>
</dbReference>
<dbReference type="HOGENOM" id="CLU_028523_2_1_7"/>
<evidence type="ECO:0000313" key="4">
    <source>
        <dbReference type="Proteomes" id="UP000000442"/>
    </source>
</evidence>
<dbReference type="RefSeq" id="WP_015904591.1">
    <property type="nucleotide sequence ID" value="NC_012108.1"/>
</dbReference>
<organism evidence="3 4">
    <name type="scientific">Desulforapulum autotrophicum (strain ATCC 43914 / DSM 3382 / VKM B-1955 / HRM2)</name>
    <name type="common">Desulfobacterium autotrophicum</name>
    <dbReference type="NCBI Taxonomy" id="177437"/>
    <lineage>
        <taxon>Bacteria</taxon>
        <taxon>Pseudomonadati</taxon>
        <taxon>Thermodesulfobacteriota</taxon>
        <taxon>Desulfobacteria</taxon>
        <taxon>Desulfobacterales</taxon>
        <taxon>Desulfobacteraceae</taxon>
        <taxon>Desulforapulum</taxon>
    </lineage>
</organism>
<evidence type="ECO:0000256" key="1">
    <source>
        <dbReference type="ARBA" id="ARBA00022596"/>
    </source>
</evidence>
<dbReference type="AlphaFoldDB" id="C0QI92"/>
<proteinExistence type="inferred from homology"/>
<dbReference type="GO" id="GO:0016151">
    <property type="term" value="F:nickel cation binding"/>
    <property type="evidence" value="ECO:0007669"/>
    <property type="project" value="UniProtKB-UniRule"/>
</dbReference>
<protein>
    <recommendedName>
        <fullName evidence="2">Putative nickel insertion protein</fullName>
    </recommendedName>
</protein>
<dbReference type="EMBL" id="CP001087">
    <property type="protein sequence ID" value="ACN15828.1"/>
    <property type="molecule type" value="Genomic_DNA"/>
</dbReference>
<keyword evidence="4" id="KW-1185">Reference proteome</keyword>
<keyword evidence="1 2" id="KW-0533">Nickel</keyword>
<dbReference type="NCBIfam" id="TIGR00299">
    <property type="entry name" value="nickel pincer cofactor biosynthesis protein LarC"/>
    <property type="match status" value="1"/>
</dbReference>
<sequence>MIAYFDLISGISGDMTLGALVDLGVPVPWLKTRLSALPLNGFDIRTKAVWQNGIRGVDLFVDADTHVHSKDYKGIRQLIADAPLSDRVKAQSLEAFEKIGVAESKIHGADLETVHFHEVGGIDAIVDIVGSFLCVEYLEINAVHASVVPLGHGWVECSHGSIPVPVPATLAILKGVPVRDGGVEMEMVTPTGAAIITTLCDSFGPMPEMTITGIGYGSGKNRPEPGSGPGLPNLLRVVMGASTPPGKETGTISTEKVVVIETSTDDMSPEISGYLMEKLLKKGALDVCHIPVQMKKNRPGTRLEVVCRKDQVDTFVRLILSESSSIGVRFQEVERAVLARREILVSTTFGMLQAKQITRPDASVQITPEYEVCRKIADERGVPLGDVYAQLLLDMNPGRL</sequence>
<dbReference type="KEGG" id="dat:HRM2_27360"/>
<dbReference type="HAMAP" id="MF_01074">
    <property type="entry name" value="LarC"/>
    <property type="match status" value="1"/>
</dbReference>
<dbReference type="Pfam" id="PF01969">
    <property type="entry name" value="Ni_insertion"/>
    <property type="match status" value="1"/>
</dbReference>
<dbReference type="PANTHER" id="PTHR36566">
    <property type="entry name" value="NICKEL INSERTION PROTEIN-RELATED"/>
    <property type="match status" value="1"/>
</dbReference>
<dbReference type="GO" id="GO:0016829">
    <property type="term" value="F:lyase activity"/>
    <property type="evidence" value="ECO:0007669"/>
    <property type="project" value="UniProtKB-UniRule"/>
</dbReference>
<dbReference type="STRING" id="177437.HRM2_27360"/>
<keyword evidence="2" id="KW-0456">Lyase</keyword>
<comment type="similarity">
    <text evidence="2">Belongs to the LarC family.</text>
</comment>
<accession>C0QI92</accession>
<gene>
    <name evidence="3" type="ordered locus">HRM2_27360</name>
</gene>
<dbReference type="PANTHER" id="PTHR36566:SF1">
    <property type="entry name" value="PYRIDINIUM-3,5-BISTHIOCARBOXYLIC ACID MONONUCLEOTIDE NICKEL INSERTION PROTEIN"/>
    <property type="match status" value="1"/>
</dbReference>
<dbReference type="Proteomes" id="UP000000442">
    <property type="component" value="Chromosome"/>
</dbReference>
<name>C0QI92_DESAH</name>
<dbReference type="Gene3D" id="3.10.20.300">
    <property type="entry name" value="mk0293 like domain"/>
    <property type="match status" value="1"/>
</dbReference>
<dbReference type="InterPro" id="IPR002822">
    <property type="entry name" value="Ni_insertion"/>
</dbReference>